<evidence type="ECO:0000259" key="2">
    <source>
        <dbReference type="Pfam" id="PF07510"/>
    </source>
</evidence>
<evidence type="ECO:0008006" key="5">
    <source>
        <dbReference type="Google" id="ProtNLM"/>
    </source>
</evidence>
<dbReference type="Pfam" id="PF03235">
    <property type="entry name" value="GmrSD_N"/>
    <property type="match status" value="1"/>
</dbReference>
<dbReference type="KEGG" id="xap:XA3_01490"/>
<dbReference type="PANTHER" id="PTHR35149">
    <property type="entry name" value="SLL5132 PROTEIN"/>
    <property type="match status" value="1"/>
</dbReference>
<evidence type="ECO:0000259" key="1">
    <source>
        <dbReference type="Pfam" id="PF03235"/>
    </source>
</evidence>
<accession>A0AAU9DV21</accession>
<dbReference type="REBASE" id="825633">
    <property type="entry name" value="Lsp3GmrSDP"/>
</dbReference>
<dbReference type="Proteomes" id="UP001321861">
    <property type="component" value="Chromosome"/>
</dbReference>
<feature type="domain" description="GmrSD restriction endonucleases N-terminal" evidence="1">
    <location>
        <begin position="12"/>
        <end position="211"/>
    </location>
</feature>
<name>A0AAU9DV21_9LACO</name>
<dbReference type="PANTHER" id="PTHR35149:SF2">
    <property type="entry name" value="DUF262 DOMAIN-CONTAINING PROTEIN"/>
    <property type="match status" value="1"/>
</dbReference>
<dbReference type="EMBL" id="AP026802">
    <property type="protein sequence ID" value="BDR57708.1"/>
    <property type="molecule type" value="Genomic_DNA"/>
</dbReference>
<dbReference type="InterPro" id="IPR004919">
    <property type="entry name" value="GmrSD_N"/>
</dbReference>
<evidence type="ECO:0000313" key="4">
    <source>
        <dbReference type="Proteomes" id="UP001321861"/>
    </source>
</evidence>
<dbReference type="AlphaFoldDB" id="A0AAU9DV21"/>
<proteinExistence type="predicted"/>
<protein>
    <recommendedName>
        <fullName evidence="5">DUF262 domain-containing protein</fullName>
    </recommendedName>
</protein>
<dbReference type="RefSeq" id="WP_317635657.1">
    <property type="nucleotide sequence ID" value="NZ_AP026802.1"/>
</dbReference>
<reference evidence="3 4" key="1">
    <citation type="journal article" date="2023" name="Microbiol. Spectr.">
        <title>Symbiosis of Carpenter Bees with Uncharacterized Lactic Acid Bacteria Showing NAD Auxotrophy.</title>
        <authorList>
            <person name="Kawasaki S."/>
            <person name="Ozawa K."/>
            <person name="Mori T."/>
            <person name="Yamamoto A."/>
            <person name="Ito M."/>
            <person name="Ohkuma M."/>
            <person name="Sakamoto M."/>
            <person name="Matsutani M."/>
        </authorList>
    </citation>
    <scope>NUCLEOTIDE SEQUENCE [LARGE SCALE GENOMIC DNA]</scope>
    <source>
        <strain evidence="3 4">XA3</strain>
    </source>
</reference>
<keyword evidence="4" id="KW-1185">Reference proteome</keyword>
<dbReference type="InterPro" id="IPR011089">
    <property type="entry name" value="GmrSD_C"/>
</dbReference>
<evidence type="ECO:0000313" key="3">
    <source>
        <dbReference type="EMBL" id="BDR57708.1"/>
    </source>
</evidence>
<organism evidence="3 4">
    <name type="scientific">Xylocopilactobacillus apicola</name>
    <dbReference type="NCBI Taxonomy" id="2932184"/>
    <lineage>
        <taxon>Bacteria</taxon>
        <taxon>Bacillati</taxon>
        <taxon>Bacillota</taxon>
        <taxon>Bacilli</taxon>
        <taxon>Lactobacillales</taxon>
        <taxon>Lactobacillaceae</taxon>
        <taxon>Xylocopilactobacillus</taxon>
    </lineage>
</organism>
<gene>
    <name evidence="3" type="ORF">XA3_01490</name>
</gene>
<dbReference type="Pfam" id="PF07510">
    <property type="entry name" value="GmrSD_C"/>
    <property type="match status" value="1"/>
</dbReference>
<sequence length="652" mass="75981">MKADSMELVDFLAQNKTIFRIPVYQRNYEWGEGQCVQLFKDLENAFKQNKKHFLGAVVYVPEEGPNLSHLETIIDGQQRLTSCMLLLRVLANLNENNKEEIENSFLFNKYIELNNHIKLQPVDKDQEAFQKVINNQADQYEVPSKIIENYNIFKSLVTNSELNIDELFQAINYLNIVYISLDKSENPQVIFESLNSTGVSLSSPDLIRNFILMRLGSNDQTRLYNEYWSKIQAQFVGNVLTEFIRHYLIMRTGRFVNKEKIYDSYKNFYDDQNLTPEEALRDLLTTSNYYRHLLDANKMSKKFDKIVRNINILDKKVVYPYFLKLLDLNAKGLLTWEEIEEIGLVIQSMLYRRMVCGIPSNGLNSLFISLTGKSDSEYELLKARLSNNDFPNDKIFKESLINFPIYNKRRDWAKLTLVVLEENYTKETVDFDDAQVEHIMPQKLSTDWRIQVPNAEAVNKQLGNTIGNLTLTKYNQEMGNKDFNEKKSFYHDSNIYLTRKISETCDTWNKETIISRASELADSLINIFPKLELTPDKQENDSNQEYSISEEVDVTGKKPIRITIQSKDFAVSSWAMCIVVFLNYVWDNDSEIFKMIKNYPTFHNMFSNFRKPKELSNGEMVETSYSANKILALLAKMSEVSGIEDEVSYTIK</sequence>
<feature type="domain" description="GmrSD restriction endonucleases C-terminal" evidence="2">
    <location>
        <begin position="391"/>
        <end position="522"/>
    </location>
</feature>